<evidence type="ECO:0000313" key="3">
    <source>
        <dbReference type="Proteomes" id="UP000649617"/>
    </source>
</evidence>
<name>A0A812XQF7_SYMPI</name>
<dbReference type="AlphaFoldDB" id="A0A812XQF7"/>
<feature type="non-terminal residue" evidence="2">
    <location>
        <position position="322"/>
    </location>
</feature>
<protein>
    <submittedName>
        <fullName evidence="2">Uncharacterized protein</fullName>
    </submittedName>
</protein>
<feature type="region of interest" description="Disordered" evidence="1">
    <location>
        <begin position="184"/>
        <end position="213"/>
    </location>
</feature>
<sequence length="322" mass="35062">FPGYDVAQKEEQHISVVATVKEKDGDTYANALQRAINLVRKAEARTRKAMADKKSRMVQWSNWVTELKKTYAKERGRYQAAVARHEREMEEALVEQECARSSLRKVAASMEVDAGPTTQEALDVGAEFEAIMQDGLGMEDYQESNEDILQRTLQHGVARREAASKQGTSAVGGRYYSASAQASTPLQVSRAQLPRDTQPPLLGATTASPGQAQVGTDPYMISHWSAKEVVYTGRLLCAKRLALASGSLDVPGQDIARGLPGAASEEGQPPAPTGGGGPPPIPSVTPQHHILYDDEEEKAPSESELEAWYNSHYGIQDLQTLE</sequence>
<comment type="caution">
    <text evidence="2">The sequence shown here is derived from an EMBL/GenBank/DDBJ whole genome shotgun (WGS) entry which is preliminary data.</text>
</comment>
<gene>
    <name evidence="2" type="ORF">SPIL2461_LOCUS21219</name>
</gene>
<evidence type="ECO:0000256" key="1">
    <source>
        <dbReference type="SAM" id="MobiDB-lite"/>
    </source>
</evidence>
<dbReference type="EMBL" id="CAJNIZ010046051">
    <property type="protein sequence ID" value="CAE7738038.1"/>
    <property type="molecule type" value="Genomic_DNA"/>
</dbReference>
<reference evidence="2" key="1">
    <citation type="submission" date="2021-02" db="EMBL/GenBank/DDBJ databases">
        <authorList>
            <person name="Dougan E. K."/>
            <person name="Rhodes N."/>
            <person name="Thang M."/>
            <person name="Chan C."/>
        </authorList>
    </citation>
    <scope>NUCLEOTIDE SEQUENCE</scope>
</reference>
<feature type="region of interest" description="Disordered" evidence="1">
    <location>
        <begin position="255"/>
        <end position="305"/>
    </location>
</feature>
<organism evidence="2 3">
    <name type="scientific">Symbiodinium pilosum</name>
    <name type="common">Dinoflagellate</name>
    <dbReference type="NCBI Taxonomy" id="2952"/>
    <lineage>
        <taxon>Eukaryota</taxon>
        <taxon>Sar</taxon>
        <taxon>Alveolata</taxon>
        <taxon>Dinophyceae</taxon>
        <taxon>Suessiales</taxon>
        <taxon>Symbiodiniaceae</taxon>
        <taxon>Symbiodinium</taxon>
    </lineage>
</organism>
<dbReference type="Proteomes" id="UP000649617">
    <property type="component" value="Unassembled WGS sequence"/>
</dbReference>
<keyword evidence="3" id="KW-1185">Reference proteome</keyword>
<accession>A0A812XQF7</accession>
<evidence type="ECO:0000313" key="2">
    <source>
        <dbReference type="EMBL" id="CAE7738038.1"/>
    </source>
</evidence>
<proteinExistence type="predicted"/>
<feature type="compositionally biased region" description="Pro residues" evidence="1">
    <location>
        <begin position="269"/>
        <end position="283"/>
    </location>
</feature>